<dbReference type="Proteomes" id="UP001370490">
    <property type="component" value="Unassembled WGS sequence"/>
</dbReference>
<evidence type="ECO:0000256" key="1">
    <source>
        <dbReference type="SAM" id="Phobius"/>
    </source>
</evidence>
<dbReference type="EMBL" id="JBAMMX010000012">
    <property type="protein sequence ID" value="KAK6929627.1"/>
    <property type="molecule type" value="Genomic_DNA"/>
</dbReference>
<organism evidence="2 3">
    <name type="scientific">Dillenia turbinata</name>
    <dbReference type="NCBI Taxonomy" id="194707"/>
    <lineage>
        <taxon>Eukaryota</taxon>
        <taxon>Viridiplantae</taxon>
        <taxon>Streptophyta</taxon>
        <taxon>Embryophyta</taxon>
        <taxon>Tracheophyta</taxon>
        <taxon>Spermatophyta</taxon>
        <taxon>Magnoliopsida</taxon>
        <taxon>eudicotyledons</taxon>
        <taxon>Gunneridae</taxon>
        <taxon>Pentapetalae</taxon>
        <taxon>Dilleniales</taxon>
        <taxon>Dilleniaceae</taxon>
        <taxon>Dillenia</taxon>
    </lineage>
</organism>
<feature type="transmembrane region" description="Helical" evidence="1">
    <location>
        <begin position="273"/>
        <end position="290"/>
    </location>
</feature>
<evidence type="ECO:0000313" key="2">
    <source>
        <dbReference type="EMBL" id="KAK6929627.1"/>
    </source>
</evidence>
<dbReference type="PANTHER" id="PTHR31170:SF25">
    <property type="entry name" value="BNAA09G04570D PROTEIN"/>
    <property type="match status" value="1"/>
</dbReference>
<keyword evidence="1" id="KW-0472">Membrane</keyword>
<keyword evidence="1" id="KW-0812">Transmembrane</keyword>
<evidence type="ECO:0000313" key="3">
    <source>
        <dbReference type="Proteomes" id="UP001370490"/>
    </source>
</evidence>
<feature type="transmembrane region" description="Helical" evidence="1">
    <location>
        <begin position="479"/>
        <end position="503"/>
    </location>
</feature>
<keyword evidence="3" id="KW-1185">Reference proteome</keyword>
<reference evidence="2 3" key="1">
    <citation type="submission" date="2023-12" db="EMBL/GenBank/DDBJ databases">
        <title>A high-quality genome assembly for Dillenia turbinata (Dilleniales).</title>
        <authorList>
            <person name="Chanderbali A."/>
        </authorList>
    </citation>
    <scope>NUCLEOTIDE SEQUENCE [LARGE SCALE GENOMIC DNA]</scope>
    <source>
        <strain evidence="2">LSX21</strain>
        <tissue evidence="2">Leaf</tissue>
    </source>
</reference>
<keyword evidence="1" id="KW-1133">Transmembrane helix</keyword>
<dbReference type="PANTHER" id="PTHR31170">
    <property type="entry name" value="BNAC04G53230D PROTEIN"/>
    <property type="match status" value="1"/>
</dbReference>
<accession>A0AAN8Z9F9</accession>
<name>A0AAN8Z9F9_9MAGN</name>
<dbReference type="AlphaFoldDB" id="A0AAN8Z9F9"/>
<comment type="caution">
    <text evidence="2">The sequence shown here is derived from an EMBL/GenBank/DDBJ whole genome shotgun (WGS) entry which is preliminary data.</text>
</comment>
<sequence length="507" mass="58940">MAAAGLLAEQQSEEPNDHMDAFLPKETIDDVCIEIHHIMTRSRTIAPSTERYISRVNGLIKSLNKQAYTPTTVTIGPYYTLLRRNIHYQAMEDLKCHYLHSALSGKSKEEVRNIVENMSSLVKSARLCYAQSTDDVPDQEFLRLMLLDSCFIVEIICMFYYKEEMKMRENLQDDPFVRNETTRGSIRRDLLLFENQLPFFVLQRFYDLTRPQNETFPNSPSFILMALHFVSYAMPGACETGLDTRTPVKHLLGLLYDALVQYRHPNRRLIHRFLRSPIRMIFSLIFLFAWRARKSLLMAFARPIPNLEGKEAVVNFKLVNCSTVLAENGVKFRKNENGNCGLFDVDFSDGCMTIPTLVVKRHSEAIFLNLLAYERHCVSGHKVVSDYMALMDCLIDSKKDVDLLCRCGIFENLSRDKEEITKLFDRPKDNFIVIERNKFVYREIFQQIDDHCGHPWTRFVVKLSRWMANFRDKYFESPWALISLLAAIILLALTVVQTVYTVLSYQH</sequence>
<dbReference type="Pfam" id="PF03140">
    <property type="entry name" value="DUF247"/>
    <property type="match status" value="1"/>
</dbReference>
<gene>
    <name evidence="2" type="ORF">RJ641_003721</name>
</gene>
<dbReference type="InterPro" id="IPR004158">
    <property type="entry name" value="DUF247_pln"/>
</dbReference>
<proteinExistence type="predicted"/>
<protein>
    <submittedName>
        <fullName evidence="2">Uncharacterized protein</fullName>
    </submittedName>
</protein>